<dbReference type="InterPro" id="IPR000504">
    <property type="entry name" value="RRM_dom"/>
</dbReference>
<evidence type="ECO:0000256" key="1">
    <source>
        <dbReference type="ARBA" id="ARBA00004123"/>
    </source>
</evidence>
<dbReference type="SMART" id="SM00360">
    <property type="entry name" value="RRM"/>
    <property type="match status" value="1"/>
</dbReference>
<organism evidence="8 9">
    <name type="scientific">Parascaris univalens</name>
    <name type="common">Nematode worm</name>
    <dbReference type="NCBI Taxonomy" id="6257"/>
    <lineage>
        <taxon>Eukaryota</taxon>
        <taxon>Metazoa</taxon>
        <taxon>Ecdysozoa</taxon>
        <taxon>Nematoda</taxon>
        <taxon>Chromadorea</taxon>
        <taxon>Rhabditida</taxon>
        <taxon>Spirurina</taxon>
        <taxon>Ascaridomorpha</taxon>
        <taxon>Ascaridoidea</taxon>
        <taxon>Ascarididae</taxon>
        <taxon>Parascaris</taxon>
    </lineage>
</organism>
<dbReference type="PANTHER" id="PTHR13952">
    <property type="entry name" value="U1 SMALL NUCLEAR RIBONUCLEOPROTEIN 70 KD"/>
    <property type="match status" value="1"/>
</dbReference>
<dbReference type="CDD" id="cd12236">
    <property type="entry name" value="RRM_snRNP70"/>
    <property type="match status" value="1"/>
</dbReference>
<comment type="subcellular location">
    <subcellularLocation>
        <location evidence="1">Nucleus</location>
    </subcellularLocation>
</comment>
<proteinExistence type="predicted"/>
<name>A0A914ZX82_PARUN</name>
<feature type="region of interest" description="Disordered" evidence="6">
    <location>
        <begin position="143"/>
        <end position="246"/>
    </location>
</feature>
<dbReference type="GO" id="GO:0071011">
    <property type="term" value="C:precatalytic spliceosome"/>
    <property type="evidence" value="ECO:0007669"/>
    <property type="project" value="TreeGrafter"/>
</dbReference>
<keyword evidence="8" id="KW-1185">Reference proteome</keyword>
<dbReference type="FunFam" id="3.30.70.330:FF:000132">
    <property type="entry name" value="Small nuclear ribonucleoprotein U11/U12 subunit 35"/>
    <property type="match status" value="1"/>
</dbReference>
<dbReference type="AlphaFoldDB" id="A0A914ZX82"/>
<dbReference type="Pfam" id="PF00076">
    <property type="entry name" value="RRM_1"/>
    <property type="match status" value="1"/>
</dbReference>
<dbReference type="WBParaSite" id="PgB17_g001_t01">
    <property type="protein sequence ID" value="PgB17_g001_t01"/>
    <property type="gene ID" value="PgB17_g001"/>
</dbReference>
<accession>A0A914ZX82</accession>
<dbReference type="GO" id="GO:0030619">
    <property type="term" value="F:U1 snRNA binding"/>
    <property type="evidence" value="ECO:0007669"/>
    <property type="project" value="InterPro"/>
</dbReference>
<keyword evidence="5" id="KW-0694">RNA-binding</keyword>
<dbReference type="GO" id="GO:0005685">
    <property type="term" value="C:U1 snRNP"/>
    <property type="evidence" value="ECO:0007669"/>
    <property type="project" value="TreeGrafter"/>
</dbReference>
<evidence type="ECO:0000256" key="2">
    <source>
        <dbReference type="ARBA" id="ARBA00021080"/>
    </source>
</evidence>
<dbReference type="Gene3D" id="3.30.70.330">
    <property type="match status" value="1"/>
</dbReference>
<dbReference type="GO" id="GO:0003729">
    <property type="term" value="F:mRNA binding"/>
    <property type="evidence" value="ECO:0007669"/>
    <property type="project" value="TreeGrafter"/>
</dbReference>
<feature type="compositionally biased region" description="Basic and acidic residues" evidence="6">
    <location>
        <begin position="166"/>
        <end position="182"/>
    </location>
</feature>
<feature type="region of interest" description="Disordered" evidence="6">
    <location>
        <begin position="117"/>
        <end position="136"/>
    </location>
</feature>
<evidence type="ECO:0000256" key="4">
    <source>
        <dbReference type="ARBA" id="ARBA00031739"/>
    </source>
</evidence>
<evidence type="ECO:0000313" key="8">
    <source>
        <dbReference type="Proteomes" id="UP000887569"/>
    </source>
</evidence>
<dbReference type="GO" id="GO:0000398">
    <property type="term" value="P:mRNA splicing, via spliceosome"/>
    <property type="evidence" value="ECO:0007669"/>
    <property type="project" value="TreeGrafter"/>
</dbReference>
<evidence type="ECO:0000259" key="7">
    <source>
        <dbReference type="PROSITE" id="PS50102"/>
    </source>
</evidence>
<dbReference type="InterPro" id="IPR034143">
    <property type="entry name" value="snRNP70_RRM"/>
</dbReference>
<evidence type="ECO:0000256" key="5">
    <source>
        <dbReference type="PROSITE-ProRule" id="PRU00176"/>
    </source>
</evidence>
<dbReference type="GO" id="GO:0071004">
    <property type="term" value="C:U2-type prespliceosome"/>
    <property type="evidence" value="ECO:0007669"/>
    <property type="project" value="TreeGrafter"/>
</dbReference>
<evidence type="ECO:0000256" key="3">
    <source>
        <dbReference type="ARBA" id="ARBA00023242"/>
    </source>
</evidence>
<dbReference type="InterPro" id="IPR012677">
    <property type="entry name" value="Nucleotide-bd_a/b_plait_sf"/>
</dbReference>
<protein>
    <recommendedName>
        <fullName evidence="2">U11/U12 small nuclear ribonucleoprotein 35 kDa protein</fullName>
    </recommendedName>
    <alternativeName>
        <fullName evidence="4">U1 snRNP-binding protein homolog</fullName>
    </alternativeName>
</protein>
<reference evidence="9" key="1">
    <citation type="submission" date="2022-11" db="UniProtKB">
        <authorList>
            <consortium name="WormBaseParasite"/>
        </authorList>
    </citation>
    <scope>IDENTIFICATION</scope>
</reference>
<feature type="compositionally biased region" description="Basic and acidic residues" evidence="6">
    <location>
        <begin position="148"/>
        <end position="159"/>
    </location>
</feature>
<evidence type="ECO:0000256" key="6">
    <source>
        <dbReference type="SAM" id="MobiDB-lite"/>
    </source>
</evidence>
<feature type="compositionally biased region" description="Basic and acidic residues" evidence="6">
    <location>
        <begin position="127"/>
        <end position="136"/>
    </location>
</feature>
<feature type="domain" description="RRM" evidence="7">
    <location>
        <begin position="34"/>
        <end position="111"/>
    </location>
</feature>
<dbReference type="SUPFAM" id="SSF54928">
    <property type="entry name" value="RNA-binding domain, RBD"/>
    <property type="match status" value="1"/>
</dbReference>
<dbReference type="Proteomes" id="UP000887569">
    <property type="component" value="Unplaced"/>
</dbReference>
<sequence length="246" mass="28679">QRKEKEELLAYKIEQGIATWAPAENTTATTDPYKTLFVARINYETSESKLRREFEQFGKITKLILVHDPNGKPRGYAFIEYQHKENMSEAYKKADGMKIDGRRVVVDYERGRTQKSWLPRRLGGGKGDTRRTRESKAALEAAALEQGGGHEDRDREHRSSSAHRSYSHDRDSRDRGSERERNGTSSATRRRSRSRERDRDSRRYDEYRSSRDTRNGGDRGVDRAGGDRGGVARDRDYRDDRDRRRY</sequence>
<dbReference type="PROSITE" id="PS50102">
    <property type="entry name" value="RRM"/>
    <property type="match status" value="1"/>
</dbReference>
<dbReference type="InterPro" id="IPR051183">
    <property type="entry name" value="U1_U11-U12_snRNP_70-35kDa"/>
</dbReference>
<dbReference type="PANTHER" id="PTHR13952:SF5">
    <property type="entry name" value="U1 SMALL NUCLEAR RIBONUCLEOPROTEIN 70 KDA"/>
    <property type="match status" value="1"/>
</dbReference>
<feature type="compositionally biased region" description="Basic and acidic residues" evidence="6">
    <location>
        <begin position="195"/>
        <end position="246"/>
    </location>
</feature>
<evidence type="ECO:0000313" key="9">
    <source>
        <dbReference type="WBParaSite" id="PgB17_g001_t01"/>
    </source>
</evidence>
<keyword evidence="3" id="KW-0539">Nucleus</keyword>
<dbReference type="InterPro" id="IPR035979">
    <property type="entry name" value="RBD_domain_sf"/>
</dbReference>